<organism evidence="2">
    <name type="scientific">Blastocystis hominis</name>
    <dbReference type="NCBI Taxonomy" id="12968"/>
    <lineage>
        <taxon>Eukaryota</taxon>
        <taxon>Sar</taxon>
        <taxon>Stramenopiles</taxon>
        <taxon>Bigyra</taxon>
        <taxon>Opalozoa</taxon>
        <taxon>Opalinata</taxon>
        <taxon>Blastocystidae</taxon>
        <taxon>Blastocystis</taxon>
    </lineage>
</organism>
<keyword evidence="3" id="KW-1185">Reference proteome</keyword>
<feature type="transmembrane region" description="Helical" evidence="1">
    <location>
        <begin position="6"/>
        <end position="26"/>
    </location>
</feature>
<dbReference type="Proteomes" id="UP000008312">
    <property type="component" value="Unassembled WGS sequence"/>
</dbReference>
<name>D8M4F8_BLAHO</name>
<feature type="transmembrane region" description="Helical" evidence="1">
    <location>
        <begin position="38"/>
        <end position="56"/>
    </location>
</feature>
<feature type="transmembrane region" description="Helical" evidence="1">
    <location>
        <begin position="171"/>
        <end position="190"/>
    </location>
</feature>
<protein>
    <submittedName>
        <fullName evidence="2">Uncharacterized protein</fullName>
    </submittedName>
</protein>
<sequence length="224" mass="25814">MNPAVLFESSFDILYLSTILILGFRMLLRKSPNKEYRLFSYMCLILGFGDCFHLLPRAYGLNMGKTEAVVAAIGIGNAVSSIGMAIFYVIMFELISLHYKQNLNELRWATYILFALRVIFVLLPQNDWIHNTHNPLMSWLRNIPFILIGVIVDVLLFRYSRKEADDPFRGIWFWVLVSFGCYMPVALIHLGGMKDALLMIVKTIAYVMIVVLGYMRIPCDIKRD</sequence>
<feature type="transmembrane region" description="Helical" evidence="1">
    <location>
        <begin position="196"/>
        <end position="215"/>
    </location>
</feature>
<feature type="transmembrane region" description="Helical" evidence="1">
    <location>
        <begin position="68"/>
        <end position="94"/>
    </location>
</feature>
<evidence type="ECO:0000313" key="3">
    <source>
        <dbReference type="Proteomes" id="UP000008312"/>
    </source>
</evidence>
<keyword evidence="1" id="KW-1133">Transmembrane helix</keyword>
<gene>
    <name evidence="2" type="ORF">GSBLH_T00002916001</name>
</gene>
<feature type="transmembrane region" description="Helical" evidence="1">
    <location>
        <begin position="106"/>
        <end position="123"/>
    </location>
</feature>
<dbReference type="OMA" id="IPKTCAY"/>
<reference evidence="2" key="1">
    <citation type="submission" date="2010-02" db="EMBL/GenBank/DDBJ databases">
        <title>Sequencing and annotation of the Blastocystis hominis genome.</title>
        <authorList>
            <person name="Wincker P."/>
        </authorList>
    </citation>
    <scope>NUCLEOTIDE SEQUENCE</scope>
    <source>
        <strain evidence="2">Singapore isolate B</strain>
    </source>
</reference>
<feature type="transmembrane region" description="Helical" evidence="1">
    <location>
        <begin position="143"/>
        <end position="159"/>
    </location>
</feature>
<dbReference type="InParanoid" id="D8M4F8"/>
<dbReference type="EMBL" id="FN668653">
    <property type="protein sequence ID" value="CBK22947.2"/>
    <property type="molecule type" value="Genomic_DNA"/>
</dbReference>
<dbReference type="RefSeq" id="XP_012896995.1">
    <property type="nucleotide sequence ID" value="XM_013041541.1"/>
</dbReference>
<evidence type="ECO:0000256" key="1">
    <source>
        <dbReference type="SAM" id="Phobius"/>
    </source>
</evidence>
<dbReference type="GeneID" id="24920045"/>
<proteinExistence type="predicted"/>
<keyword evidence="1" id="KW-0472">Membrane</keyword>
<dbReference type="OrthoDB" id="10483570at2759"/>
<evidence type="ECO:0000313" key="2">
    <source>
        <dbReference type="EMBL" id="CBK22947.2"/>
    </source>
</evidence>
<keyword evidence="1" id="KW-0812">Transmembrane</keyword>
<dbReference type="AlphaFoldDB" id="D8M4F8"/>
<accession>D8M4F8</accession>